<proteinExistence type="predicted"/>
<evidence type="ECO:0000313" key="3">
    <source>
        <dbReference type="Proteomes" id="UP001320420"/>
    </source>
</evidence>
<name>A0AAN9YJ39_9PEZI</name>
<evidence type="ECO:0000313" key="2">
    <source>
        <dbReference type="EMBL" id="KAK7744722.1"/>
    </source>
</evidence>
<organism evidence="2 3">
    <name type="scientific">Diatrype stigma</name>
    <dbReference type="NCBI Taxonomy" id="117547"/>
    <lineage>
        <taxon>Eukaryota</taxon>
        <taxon>Fungi</taxon>
        <taxon>Dikarya</taxon>
        <taxon>Ascomycota</taxon>
        <taxon>Pezizomycotina</taxon>
        <taxon>Sordariomycetes</taxon>
        <taxon>Xylariomycetidae</taxon>
        <taxon>Xylariales</taxon>
        <taxon>Diatrypaceae</taxon>
        <taxon>Diatrype</taxon>
    </lineage>
</organism>
<feature type="region of interest" description="Disordered" evidence="1">
    <location>
        <begin position="60"/>
        <end position="87"/>
    </location>
</feature>
<reference evidence="2 3" key="1">
    <citation type="submission" date="2024-02" db="EMBL/GenBank/DDBJ databases">
        <title>De novo assembly and annotation of 12 fungi associated with fruit tree decline syndrome in Ontario, Canada.</title>
        <authorList>
            <person name="Sulman M."/>
            <person name="Ellouze W."/>
            <person name="Ilyukhin E."/>
        </authorList>
    </citation>
    <scope>NUCLEOTIDE SEQUENCE [LARGE SCALE GENOMIC DNA]</scope>
    <source>
        <strain evidence="2 3">M11/M66-122</strain>
    </source>
</reference>
<dbReference type="AlphaFoldDB" id="A0AAN9YJ39"/>
<dbReference type="Proteomes" id="UP001320420">
    <property type="component" value="Unassembled WGS sequence"/>
</dbReference>
<gene>
    <name evidence="2" type="ORF">SLS62_010079</name>
</gene>
<sequence length="439" mass="47914">MEPMDLSQLAGLPLLALNDDAGFEYTTYLQGTQAGYSGEQHTAAAPVPVSNASSVASSFSEESSIPTATGTAKNSGRQVQRLERRGHLKSRRGCFQCKRRRIKPLSKKPRQTKQHEYLMHAILGLAASDLTSQDPALVTSAMAHRVKAIEAIKKSLANASSSSLATSTSTGDSNNTSTRASTSTFDDDEGNALMAACFALTFQSVRMDDGMAEFMTFCRGIVIVAVQMYCRGGGGDHASASASAGRFIFKHWVSADQQVLLKPLIDAVPVPPRPWTDRAVAAIEALAPLCTHPVEIEYHRHLREWARTLYVDSFQAYQALSEHYGWWMQMPHADFAHVVDPTRQTCLLLSTHWIALKKTMKTITDAERQLGGSPGANTDGDTGITRWLRYLNAQVDAEHRRRYNQWPLWVQARLDADLQFFGRPDAGGGGGGGGALEAS</sequence>
<dbReference type="EMBL" id="JAKJXP020000117">
    <property type="protein sequence ID" value="KAK7744722.1"/>
    <property type="molecule type" value="Genomic_DNA"/>
</dbReference>
<evidence type="ECO:0000256" key="1">
    <source>
        <dbReference type="SAM" id="MobiDB-lite"/>
    </source>
</evidence>
<feature type="compositionally biased region" description="Polar residues" evidence="1">
    <location>
        <begin position="65"/>
        <end position="78"/>
    </location>
</feature>
<feature type="compositionally biased region" description="Low complexity" evidence="1">
    <location>
        <begin position="163"/>
        <end position="184"/>
    </location>
</feature>
<keyword evidence="3" id="KW-1185">Reference proteome</keyword>
<accession>A0AAN9YJ39</accession>
<feature type="region of interest" description="Disordered" evidence="1">
    <location>
        <begin position="163"/>
        <end position="185"/>
    </location>
</feature>
<protein>
    <submittedName>
        <fullName evidence="2">Uncharacterized protein</fullName>
    </submittedName>
</protein>
<comment type="caution">
    <text evidence="2">The sequence shown here is derived from an EMBL/GenBank/DDBJ whole genome shotgun (WGS) entry which is preliminary data.</text>
</comment>